<dbReference type="Pfam" id="PF04894">
    <property type="entry name" value="Nre_N"/>
    <property type="match status" value="1"/>
</dbReference>
<evidence type="ECO:0000259" key="2">
    <source>
        <dbReference type="Pfam" id="PF04894"/>
    </source>
</evidence>
<feature type="zinc finger region" description="C4-type" evidence="1">
    <location>
        <begin position="7"/>
        <end position="21"/>
    </location>
</feature>
<organism evidence="4 5">
    <name type="scientific">Methanimicrococcus hacksteinii</name>
    <dbReference type="NCBI Taxonomy" id="3028293"/>
    <lineage>
        <taxon>Archaea</taxon>
        <taxon>Methanobacteriati</taxon>
        <taxon>Methanobacteriota</taxon>
        <taxon>Stenosarchaea group</taxon>
        <taxon>Methanomicrobia</taxon>
        <taxon>Methanosarcinales</taxon>
        <taxon>Methanosarcinaceae</taxon>
        <taxon>Methanimicrococcus</taxon>
    </lineage>
</organism>
<dbReference type="PANTHER" id="PTHR38136:SF2">
    <property type="entry name" value="DNA REPAIR PROTEIN"/>
    <property type="match status" value="1"/>
</dbReference>
<keyword evidence="1" id="KW-0227">DNA damage</keyword>
<dbReference type="Pfam" id="PF04895">
    <property type="entry name" value="Nre_C"/>
    <property type="match status" value="1"/>
</dbReference>
<keyword evidence="1" id="KW-0234">DNA repair</keyword>
<dbReference type="Proteomes" id="UP001272052">
    <property type="component" value="Unassembled WGS sequence"/>
</dbReference>
<protein>
    <recommendedName>
        <fullName evidence="1">DNA repair protein</fullName>
    </recommendedName>
</protein>
<dbReference type="InterPro" id="IPR006979">
    <property type="entry name" value="Nre_C"/>
</dbReference>
<sequence length="426" mass="48451">MPTEGLCMRCKGKGLCGRPYCPTLERFKNNSRVTKALSDKTSVFGPSPPSVFVGSYNYPSLSAGPLIPPSADLPELEFGEASEILREKVVKNPGFMEDSRLWHDLQMQDVIAMRTALVRANTTFKPSDAKTDNPLLMKAQELALSAKPIDTEAWFKKPIISDLKFDSMMMPMGPSGQVKNFNITENPKVPNAVDRIVYDTDALAKDAVVEMYQGDVSNEQMTRLMSIGLLGRDRKLVPTRWSITAIDDMTGKETIKRIKDYPHIREITLLTGEIFGNHFEILLLPGSFSYELLEVWLPQSVWNGEKTYIGQDHEDFYGKKQYSNLSGGYYAARLPVLEYLDSIKKQAFIFAIREIRPSYWAPLGVWVVREAARNAVMNPKKQFETKEEALADLSKRLITPRPEWEKETKLLYNQAVQMRIDSFYDY</sequence>
<dbReference type="EMBL" id="JAWDKC010000011">
    <property type="protein sequence ID" value="MDV0444884.1"/>
    <property type="molecule type" value="Genomic_DNA"/>
</dbReference>
<keyword evidence="1" id="KW-0862">Zinc</keyword>
<dbReference type="InterPro" id="IPR006978">
    <property type="entry name" value="Nre_N"/>
</dbReference>
<keyword evidence="1" id="KW-0863">Zinc-finger</keyword>
<feature type="domain" description="Archaeal Nre C-terminal" evidence="3">
    <location>
        <begin position="314"/>
        <end position="423"/>
    </location>
</feature>
<gene>
    <name evidence="4" type="ORF">MmiAt1_04300</name>
</gene>
<evidence type="ECO:0000313" key="4">
    <source>
        <dbReference type="EMBL" id="MDV0444884.1"/>
    </source>
</evidence>
<comment type="similarity">
    <text evidence="1">Belongs to the Nre family.</text>
</comment>
<dbReference type="PANTHER" id="PTHR38136">
    <property type="entry name" value="DNA REPAIR PROTEIN"/>
    <property type="match status" value="1"/>
</dbReference>
<evidence type="ECO:0000259" key="3">
    <source>
        <dbReference type="Pfam" id="PF04895"/>
    </source>
</evidence>
<accession>A0ABU3VNA5</accession>
<evidence type="ECO:0000313" key="5">
    <source>
        <dbReference type="Proteomes" id="UP001272052"/>
    </source>
</evidence>
<comment type="function">
    <text evidence="1">Involved in DNA damage repair.</text>
</comment>
<reference evidence="4 5" key="1">
    <citation type="submission" date="2023-06" db="EMBL/GenBank/DDBJ databases">
        <title>Genome sequence of Methanimicrococcus sp. At1.</title>
        <authorList>
            <person name="Protasov E."/>
            <person name="Platt K."/>
            <person name="Poehlein A."/>
            <person name="Daniel R."/>
            <person name="Brune A."/>
        </authorList>
    </citation>
    <scope>NUCLEOTIDE SEQUENCE [LARGE SCALE GENOMIC DNA]</scope>
    <source>
        <strain evidence="4 5">At1</strain>
    </source>
</reference>
<comment type="domain">
    <text evidence="1">Contains a predicted C4 metal binding domain at the N-terminus, which could be a zinc finger DNA binding domain.</text>
</comment>
<comment type="caution">
    <text evidence="4">The sequence shown here is derived from an EMBL/GenBank/DDBJ whole genome shotgun (WGS) entry which is preliminary data.</text>
</comment>
<proteinExistence type="inferred from homology"/>
<name>A0ABU3VNA5_9EURY</name>
<dbReference type="InterPro" id="IPR033167">
    <property type="entry name" value="Nre"/>
</dbReference>
<keyword evidence="5" id="KW-1185">Reference proteome</keyword>
<keyword evidence="1" id="KW-0479">Metal-binding</keyword>
<feature type="domain" description="Archaeal Nre N-terminal" evidence="2">
    <location>
        <begin position="15"/>
        <end position="303"/>
    </location>
</feature>
<evidence type="ECO:0000256" key="1">
    <source>
        <dbReference type="HAMAP-Rule" id="MF_02096"/>
    </source>
</evidence>
<dbReference type="HAMAP" id="MF_02096">
    <property type="entry name" value="Nre"/>
    <property type="match status" value="1"/>
</dbReference>
<dbReference type="RefSeq" id="WP_318785294.1">
    <property type="nucleotide sequence ID" value="NZ_JAWDKC010000011.1"/>
</dbReference>